<accession>A0ABR2JT27</accession>
<dbReference type="SUPFAM" id="SSF48452">
    <property type="entry name" value="TPR-like"/>
    <property type="match status" value="3"/>
</dbReference>
<dbReference type="Gene3D" id="1.25.40.10">
    <property type="entry name" value="Tetratricopeptide repeat domain"/>
    <property type="match status" value="3"/>
</dbReference>
<dbReference type="Proteomes" id="UP001470230">
    <property type="component" value="Unassembled WGS sequence"/>
</dbReference>
<dbReference type="PANTHER" id="PTHR15704:SF7">
    <property type="entry name" value="SUPERKILLER COMPLEX PROTEIN 3"/>
    <property type="match status" value="1"/>
</dbReference>
<evidence type="ECO:0000256" key="1">
    <source>
        <dbReference type="ARBA" id="ARBA00022737"/>
    </source>
</evidence>
<keyword evidence="1" id="KW-0677">Repeat</keyword>
<organism evidence="3 4">
    <name type="scientific">Tritrichomonas musculus</name>
    <dbReference type="NCBI Taxonomy" id="1915356"/>
    <lineage>
        <taxon>Eukaryota</taxon>
        <taxon>Metamonada</taxon>
        <taxon>Parabasalia</taxon>
        <taxon>Tritrichomonadida</taxon>
        <taxon>Tritrichomonadidae</taxon>
        <taxon>Tritrichomonas</taxon>
    </lineage>
</organism>
<proteinExistence type="predicted"/>
<dbReference type="EMBL" id="JAPFFF010000009">
    <property type="protein sequence ID" value="KAK8882022.1"/>
    <property type="molecule type" value="Genomic_DNA"/>
</dbReference>
<sequence length="1105" mass="125189">MSRSPFSEQEAKDKKMIDRGIVEAKRFLESKNFDSAKEKLSQISPPSRRLNYKQYDIAILYSFLMSKQEKWQEAKPYVQSATRLKPDEPVPWKLLIQVESKIGTDESMKQTLKRAMETSRPDGSLLLFIGPYLKKFDDESLTDDFTRLIELIPNGLNLPLVSFIPEIPKTLDIRTRMLEQTAKSNEESCSELIHILLSEGDPFKSMKYAEMLPEDHPDRLYVETMIGDDPVGSARKHLKTGNNRFFDFLRAVDSHNLQQIRSEVSVIPSFVSGWAYLATQEKDPKARILLLNDASSKFPKCVTFFKLLAETKEEINDIDGAITTIKRSVLPIDAKLGSEMLIRLFIRQGRCKEAMELISTDNSIVVSDADKAKIEFEMYKQDGNMIHLQKIINDFPQSPELAVLKAEAAWNLRDNLGDECEKLFGEALKCDRTNGQVFLMFGKWQLESKHDEEKAAFLLSKAAELGFVDSQSVELLSRKLIQEEKIDDALNLLQKVDNEWSHFRAALIYQRKGDHESSAREFQLDLKYNPSRLISWSAIGHEYVVLGRAMAANSVADYLRQIGSPDISLEFELCSIFGRPINNLKSGEEIEFDVNPIPFYAYLQQTRETIQNLTRLGRKETARYLVDQIKPTVRLYSKKWNSLSTVLKICGDFFILSSSLSSSIENDDDAKEALVLFKKRCEADKRAESFIDLARAIQIQKNQGGSQKVDSIEMSIVVLRKVLKSFPDHAGLWTALGVSYALASRFPFARHCLCVAAKLATDMEQARSYACCANVALLINDSKLLEESIEAARSANPYDADVWQILAASKQSETSDKMSVEEAIIAFQFGASDVVSKCLPKLCLKSGRLTEALGFSLILQDDEEIASSFEALGKYDMALLYEKDEKKRDKLLCLANSMEAFKKFPNLVLYKEGNFKDAALKFSEKNDFYSNLAAAICYSKSGEIEKALQIFNELRKLDDHLSFQIEKIMLKVLPNDAKIESSLSLMNPELFFLNQLRSFSRIDAARNLIKRFPSDLSAISIFVVECLKSKAVDAVDDNALTKARALYKDIPGLKSLALLTMCLVRLDELDEALKNLQVLCFLDPNLTPKLKIIINSLLSKRQENH</sequence>
<protein>
    <submittedName>
        <fullName evidence="3">Tetratricopeptide repeat protein 37</fullName>
    </submittedName>
</protein>
<dbReference type="InterPro" id="IPR039226">
    <property type="entry name" value="Ski3/TTC37"/>
</dbReference>
<keyword evidence="4" id="KW-1185">Reference proteome</keyword>
<gene>
    <name evidence="3" type="ORF">M9Y10_044661</name>
</gene>
<evidence type="ECO:0000313" key="4">
    <source>
        <dbReference type="Proteomes" id="UP001470230"/>
    </source>
</evidence>
<comment type="caution">
    <text evidence="3">The sequence shown here is derived from an EMBL/GenBank/DDBJ whole genome shotgun (WGS) entry which is preliminary data.</text>
</comment>
<evidence type="ECO:0000313" key="3">
    <source>
        <dbReference type="EMBL" id="KAK8882022.1"/>
    </source>
</evidence>
<dbReference type="PANTHER" id="PTHR15704">
    <property type="entry name" value="SUPERKILLER 3 PROTEIN-RELATED"/>
    <property type="match status" value="1"/>
</dbReference>
<reference evidence="3 4" key="1">
    <citation type="submission" date="2024-04" db="EMBL/GenBank/DDBJ databases">
        <title>Tritrichomonas musculus Genome.</title>
        <authorList>
            <person name="Alves-Ferreira E."/>
            <person name="Grigg M."/>
            <person name="Lorenzi H."/>
            <person name="Galac M."/>
        </authorList>
    </citation>
    <scope>NUCLEOTIDE SEQUENCE [LARGE SCALE GENOMIC DNA]</scope>
    <source>
        <strain evidence="3 4">EAF2021</strain>
    </source>
</reference>
<dbReference type="InterPro" id="IPR011990">
    <property type="entry name" value="TPR-like_helical_dom_sf"/>
</dbReference>
<evidence type="ECO:0000256" key="2">
    <source>
        <dbReference type="ARBA" id="ARBA00022803"/>
    </source>
</evidence>
<keyword evidence="2" id="KW-0802">TPR repeat</keyword>
<name>A0ABR2JT27_9EUKA</name>